<proteinExistence type="inferred from homology"/>
<comment type="subcellular location">
    <subcellularLocation>
        <location evidence="1">Cell junction</location>
        <location evidence="1">Gap junction</location>
    </subcellularLocation>
    <subcellularLocation>
        <location evidence="2 12">Cell membrane</location>
        <topology evidence="2 12">Multi-pass membrane protein</topology>
    </subcellularLocation>
</comment>
<sequence>MKLCSNLSSPVIPGEYHKEKNHIIGYLRVDHRRVHNLYILRFVICETMNFVIVIINMSILNGIFDNFWMRYFPVVSSLFSTDGESFSNLSTELFPKLAKCIYYDFGPSGSQQTHDALCLLSLNILNDKIFAFLYVWFSLLVVVSICNLIIRIIILITPCIRLKMIRSLAKSSVPLTKNQLELVLLGDHIGDWFILYLLGRNLNPFVFREILDDLASNAKRSNEEVN</sequence>
<comment type="function">
    <text evidence="12">Structural component of the gap junctions.</text>
</comment>
<dbReference type="PANTHER" id="PTHR11893:SF43">
    <property type="entry name" value="INNEXIN INX4-RELATED"/>
    <property type="match status" value="1"/>
</dbReference>
<evidence type="ECO:0000256" key="8">
    <source>
        <dbReference type="ARBA" id="ARBA00022989"/>
    </source>
</evidence>
<evidence type="ECO:0000256" key="12">
    <source>
        <dbReference type="RuleBase" id="RU010713"/>
    </source>
</evidence>
<evidence type="ECO:0000256" key="10">
    <source>
        <dbReference type="ARBA" id="ARBA00023136"/>
    </source>
</evidence>
<dbReference type="GO" id="GO:0007602">
    <property type="term" value="P:phototransduction"/>
    <property type="evidence" value="ECO:0007669"/>
    <property type="project" value="TreeGrafter"/>
</dbReference>
<dbReference type="InterPro" id="IPR000990">
    <property type="entry name" value="Innexin"/>
</dbReference>
<evidence type="ECO:0000313" key="13">
    <source>
        <dbReference type="EMBL" id="KAJ6635988.1"/>
    </source>
</evidence>
<gene>
    <name evidence="13" type="primary">zpg_0</name>
    <name evidence="12" type="synonym">inx</name>
    <name evidence="13" type="ORF">Bhyg_14574</name>
</gene>
<evidence type="ECO:0000256" key="5">
    <source>
        <dbReference type="ARBA" id="ARBA00022692"/>
    </source>
</evidence>
<keyword evidence="9 12" id="KW-0406">Ion transport</keyword>
<comment type="caution">
    <text evidence="13">The sequence shown here is derived from an EMBL/GenBank/DDBJ whole genome shotgun (WGS) entry which is preliminary data.</text>
</comment>
<comment type="similarity">
    <text evidence="12">Belongs to the pannexin family.</text>
</comment>
<evidence type="ECO:0000313" key="14">
    <source>
        <dbReference type="Proteomes" id="UP001151699"/>
    </source>
</evidence>
<keyword evidence="7" id="KW-0965">Cell junction</keyword>
<evidence type="ECO:0000256" key="4">
    <source>
        <dbReference type="ARBA" id="ARBA00022475"/>
    </source>
</evidence>
<evidence type="ECO:0000256" key="6">
    <source>
        <dbReference type="ARBA" id="ARBA00022868"/>
    </source>
</evidence>
<dbReference type="Pfam" id="PF00876">
    <property type="entry name" value="Innexin"/>
    <property type="match status" value="1"/>
</dbReference>
<dbReference type="GO" id="GO:0005886">
    <property type="term" value="C:plasma membrane"/>
    <property type="evidence" value="ECO:0007669"/>
    <property type="project" value="UniProtKB-SubCell"/>
</dbReference>
<keyword evidence="14" id="KW-1185">Reference proteome</keyword>
<comment type="caution">
    <text evidence="12">Lacks conserved residue(s) required for the propagation of feature annotation.</text>
</comment>
<accession>A0A9Q0MQ83</accession>
<organism evidence="13 14">
    <name type="scientific">Pseudolycoriella hygida</name>
    <dbReference type="NCBI Taxonomy" id="35572"/>
    <lineage>
        <taxon>Eukaryota</taxon>
        <taxon>Metazoa</taxon>
        <taxon>Ecdysozoa</taxon>
        <taxon>Arthropoda</taxon>
        <taxon>Hexapoda</taxon>
        <taxon>Insecta</taxon>
        <taxon>Pterygota</taxon>
        <taxon>Neoptera</taxon>
        <taxon>Endopterygota</taxon>
        <taxon>Diptera</taxon>
        <taxon>Nematocera</taxon>
        <taxon>Sciaroidea</taxon>
        <taxon>Sciaridae</taxon>
        <taxon>Pseudolycoriella</taxon>
    </lineage>
</organism>
<dbReference type="GO" id="GO:0005921">
    <property type="term" value="C:gap junction"/>
    <property type="evidence" value="ECO:0007669"/>
    <property type="project" value="UniProtKB-SubCell"/>
</dbReference>
<reference evidence="13" key="1">
    <citation type="submission" date="2022-07" db="EMBL/GenBank/DDBJ databases">
        <authorList>
            <person name="Trinca V."/>
            <person name="Uliana J.V.C."/>
            <person name="Torres T.T."/>
            <person name="Ward R.J."/>
            <person name="Monesi N."/>
        </authorList>
    </citation>
    <scope>NUCLEOTIDE SEQUENCE</scope>
    <source>
        <strain evidence="13">HSMRA1968</strain>
        <tissue evidence="13">Whole embryos</tissue>
    </source>
</reference>
<evidence type="ECO:0000256" key="1">
    <source>
        <dbReference type="ARBA" id="ARBA00004610"/>
    </source>
</evidence>
<dbReference type="PANTHER" id="PTHR11893">
    <property type="entry name" value="INNEXIN"/>
    <property type="match status" value="1"/>
</dbReference>
<keyword evidence="5 12" id="KW-0812">Transmembrane</keyword>
<keyword evidence="4" id="KW-1003">Cell membrane</keyword>
<evidence type="ECO:0000256" key="3">
    <source>
        <dbReference type="ARBA" id="ARBA00022448"/>
    </source>
</evidence>
<dbReference type="GO" id="GO:0005243">
    <property type="term" value="F:gap junction channel activity"/>
    <property type="evidence" value="ECO:0007669"/>
    <property type="project" value="TreeGrafter"/>
</dbReference>
<dbReference type="PROSITE" id="PS51013">
    <property type="entry name" value="PANNEXIN"/>
    <property type="match status" value="1"/>
</dbReference>
<keyword evidence="3 12" id="KW-0813">Transport</keyword>
<keyword evidence="11 12" id="KW-0407">Ion channel</keyword>
<dbReference type="EMBL" id="WJQU01000004">
    <property type="protein sequence ID" value="KAJ6635988.1"/>
    <property type="molecule type" value="Genomic_DNA"/>
</dbReference>
<dbReference type="GO" id="GO:0034220">
    <property type="term" value="P:monoatomic ion transmembrane transport"/>
    <property type="evidence" value="ECO:0007669"/>
    <property type="project" value="UniProtKB-KW"/>
</dbReference>
<keyword evidence="6" id="KW-0303">Gap junction</keyword>
<evidence type="ECO:0000256" key="9">
    <source>
        <dbReference type="ARBA" id="ARBA00023065"/>
    </source>
</evidence>
<keyword evidence="10 12" id="KW-0472">Membrane</keyword>
<dbReference type="OrthoDB" id="5867527at2759"/>
<evidence type="ECO:0000256" key="2">
    <source>
        <dbReference type="ARBA" id="ARBA00004651"/>
    </source>
</evidence>
<feature type="transmembrane region" description="Helical" evidence="12">
    <location>
        <begin position="38"/>
        <end position="64"/>
    </location>
</feature>
<evidence type="ECO:0000256" key="11">
    <source>
        <dbReference type="ARBA" id="ARBA00023303"/>
    </source>
</evidence>
<keyword evidence="8 12" id="KW-1133">Transmembrane helix</keyword>
<feature type="transmembrane region" description="Helical" evidence="12">
    <location>
        <begin position="129"/>
        <end position="156"/>
    </location>
</feature>
<dbReference type="Proteomes" id="UP001151699">
    <property type="component" value="Chromosome C"/>
</dbReference>
<dbReference type="AlphaFoldDB" id="A0A9Q0MQ83"/>
<protein>
    <recommendedName>
        <fullName evidence="12">Innexin</fullName>
    </recommendedName>
</protein>
<name>A0A9Q0MQ83_9DIPT</name>
<evidence type="ECO:0000256" key="7">
    <source>
        <dbReference type="ARBA" id="ARBA00022949"/>
    </source>
</evidence>